<evidence type="ECO:0000313" key="3">
    <source>
        <dbReference type="Proteomes" id="UP001597214"/>
    </source>
</evidence>
<dbReference type="RefSeq" id="WP_377929403.1">
    <property type="nucleotide sequence ID" value="NZ_JBHUEM010000039.1"/>
</dbReference>
<dbReference type="CDD" id="cd04301">
    <property type="entry name" value="NAT_SF"/>
    <property type="match status" value="1"/>
</dbReference>
<keyword evidence="2" id="KW-0012">Acyltransferase</keyword>
<evidence type="ECO:0000259" key="1">
    <source>
        <dbReference type="PROSITE" id="PS51186"/>
    </source>
</evidence>
<protein>
    <submittedName>
        <fullName evidence="2">GNAT family N-acetyltransferase</fullName>
        <ecNumber evidence="2">2.3.-.-</ecNumber>
    </submittedName>
</protein>
<dbReference type="Gene3D" id="3.40.630.30">
    <property type="match status" value="1"/>
</dbReference>
<name>A0ABW4LTS7_9BACI</name>
<sequence>MLDLYYSRNETTNMISIIDFTNDRLVQELYQLQRASYLIEAKIINFDDIPPLLETLEDFRNCKEMFLGYFEEGVLAGAISFEKENRALTICRLVVHPNHFRKGIAQSLLHALEALEPKGSIQVSTGRDNEPAIKLYSKNGYTLERDIEVVPGLVISSFIKRKEMISF</sequence>
<accession>A0ABW4LTS7</accession>
<dbReference type="PROSITE" id="PS51186">
    <property type="entry name" value="GNAT"/>
    <property type="match status" value="1"/>
</dbReference>
<dbReference type="GO" id="GO:0016746">
    <property type="term" value="F:acyltransferase activity"/>
    <property type="evidence" value="ECO:0007669"/>
    <property type="project" value="UniProtKB-KW"/>
</dbReference>
<dbReference type="InterPro" id="IPR016181">
    <property type="entry name" value="Acyl_CoA_acyltransferase"/>
</dbReference>
<proteinExistence type="predicted"/>
<dbReference type="EMBL" id="JBHUEM010000039">
    <property type="protein sequence ID" value="MFD1738189.1"/>
    <property type="molecule type" value="Genomic_DNA"/>
</dbReference>
<dbReference type="InterPro" id="IPR000182">
    <property type="entry name" value="GNAT_dom"/>
</dbReference>
<organism evidence="2 3">
    <name type="scientific">Bacillus salitolerans</name>
    <dbReference type="NCBI Taxonomy" id="1437434"/>
    <lineage>
        <taxon>Bacteria</taxon>
        <taxon>Bacillati</taxon>
        <taxon>Bacillota</taxon>
        <taxon>Bacilli</taxon>
        <taxon>Bacillales</taxon>
        <taxon>Bacillaceae</taxon>
        <taxon>Bacillus</taxon>
    </lineage>
</organism>
<feature type="domain" description="N-acetyltransferase" evidence="1">
    <location>
        <begin position="15"/>
        <end position="165"/>
    </location>
</feature>
<evidence type="ECO:0000313" key="2">
    <source>
        <dbReference type="EMBL" id="MFD1738189.1"/>
    </source>
</evidence>
<dbReference type="Proteomes" id="UP001597214">
    <property type="component" value="Unassembled WGS sequence"/>
</dbReference>
<reference evidence="3" key="1">
    <citation type="journal article" date="2019" name="Int. J. Syst. Evol. Microbiol.">
        <title>The Global Catalogue of Microorganisms (GCM) 10K type strain sequencing project: providing services to taxonomists for standard genome sequencing and annotation.</title>
        <authorList>
            <consortium name="The Broad Institute Genomics Platform"/>
            <consortium name="The Broad Institute Genome Sequencing Center for Infectious Disease"/>
            <person name="Wu L."/>
            <person name="Ma J."/>
        </authorList>
    </citation>
    <scope>NUCLEOTIDE SEQUENCE [LARGE SCALE GENOMIC DNA]</scope>
    <source>
        <strain evidence="3">CCUG 49339</strain>
    </source>
</reference>
<dbReference type="SUPFAM" id="SSF55729">
    <property type="entry name" value="Acyl-CoA N-acyltransferases (Nat)"/>
    <property type="match status" value="1"/>
</dbReference>
<keyword evidence="2" id="KW-0808">Transferase</keyword>
<dbReference type="EC" id="2.3.-.-" evidence="2"/>
<gene>
    <name evidence="2" type="ORF">ACFSCX_16805</name>
</gene>
<keyword evidence="3" id="KW-1185">Reference proteome</keyword>
<comment type="caution">
    <text evidence="2">The sequence shown here is derived from an EMBL/GenBank/DDBJ whole genome shotgun (WGS) entry which is preliminary data.</text>
</comment>
<dbReference type="Pfam" id="PF00583">
    <property type="entry name" value="Acetyltransf_1"/>
    <property type="match status" value="1"/>
</dbReference>